<dbReference type="Gene3D" id="3.10.10.10">
    <property type="entry name" value="HIV Type 1 Reverse Transcriptase, subunit A, domain 1"/>
    <property type="match status" value="1"/>
</dbReference>
<reference evidence="2" key="1">
    <citation type="submission" date="2021-06" db="EMBL/GenBank/DDBJ databases">
        <authorList>
            <person name="Kallberg Y."/>
            <person name="Tangrot J."/>
            <person name="Rosling A."/>
        </authorList>
    </citation>
    <scope>NUCLEOTIDE SEQUENCE</scope>
    <source>
        <strain evidence="2">FL966</strain>
    </source>
</reference>
<dbReference type="PANTHER" id="PTHR33050">
    <property type="entry name" value="REVERSE TRANSCRIPTASE DOMAIN-CONTAINING PROTEIN"/>
    <property type="match status" value="1"/>
</dbReference>
<evidence type="ECO:0000259" key="1">
    <source>
        <dbReference type="PROSITE" id="PS50878"/>
    </source>
</evidence>
<sequence>MNLTRSLDPDYVLNEDVNSNTIEDNEQEEGLTWQPSNKMHNLSTKIFKNNLLPSDERKSILQTHTCNKHINFKPPAMDRGLWKYMPRNSRENDKQFAKISYRTSAALSLDLWKALEQSLLDTRALILNSLSFTNEIRCNEAIKYISPTYQPAYEQEKVFGPTELRDTLEKENAKNKMEPLSQYKEQFLQHKTEHKPDSKLTFLLQTLGLQSHISNWIQLFGESLITEIIKQGYSPTWSSILPRIIQPISHHQYDQSIMSEIKDLIKKNIIKPISIMLLCFTSQIFSVLKKNGKNHLVLDLRHFNQYLIYYHFKMEDIETVKPLIFPDYFMASLNIKDAFLHVLIKEQDQTFFAFDFFEKHYTFTTLPFGLSTSPLIFTNILCSVIKHLRTSGIRIVAYLDDLLIVGNTKLKTIKHLDTIINLLTLLGFAINWKKSKLIPSKSIKFFGFTICSSKMTISLPHHNVKEVIRKCKLTLVKPTIHIRKLASLIGKLITTTNAIFPA</sequence>
<keyword evidence="3" id="KW-1185">Reference proteome</keyword>
<dbReference type="Gene3D" id="3.30.70.270">
    <property type="match status" value="1"/>
</dbReference>
<dbReference type="Pfam" id="PF00078">
    <property type="entry name" value="RVT_1"/>
    <property type="match status" value="1"/>
</dbReference>
<dbReference type="PANTHER" id="PTHR33050:SF7">
    <property type="entry name" value="RIBONUCLEASE H"/>
    <property type="match status" value="1"/>
</dbReference>
<gene>
    <name evidence="2" type="ORF">CPELLU_LOCUS7353</name>
</gene>
<proteinExistence type="predicted"/>
<accession>A0A9N9CM69</accession>
<dbReference type="OrthoDB" id="2312957at2759"/>
<dbReference type="InterPro" id="IPR043502">
    <property type="entry name" value="DNA/RNA_pol_sf"/>
</dbReference>
<dbReference type="InterPro" id="IPR052055">
    <property type="entry name" value="Hepadnavirus_pol/RT"/>
</dbReference>
<dbReference type="PROSITE" id="PS50878">
    <property type="entry name" value="RT_POL"/>
    <property type="match status" value="1"/>
</dbReference>
<dbReference type="AlphaFoldDB" id="A0A9N9CM69"/>
<dbReference type="InterPro" id="IPR043128">
    <property type="entry name" value="Rev_trsase/Diguanyl_cyclase"/>
</dbReference>
<dbReference type="InterPro" id="IPR000477">
    <property type="entry name" value="RT_dom"/>
</dbReference>
<protein>
    <submittedName>
        <fullName evidence="2">15905_t:CDS:1</fullName>
    </submittedName>
</protein>
<organism evidence="2 3">
    <name type="scientific">Cetraspora pellucida</name>
    <dbReference type="NCBI Taxonomy" id="1433469"/>
    <lineage>
        <taxon>Eukaryota</taxon>
        <taxon>Fungi</taxon>
        <taxon>Fungi incertae sedis</taxon>
        <taxon>Mucoromycota</taxon>
        <taxon>Glomeromycotina</taxon>
        <taxon>Glomeromycetes</taxon>
        <taxon>Diversisporales</taxon>
        <taxon>Gigasporaceae</taxon>
        <taxon>Cetraspora</taxon>
    </lineage>
</organism>
<dbReference type="EMBL" id="CAJVQA010004894">
    <property type="protein sequence ID" value="CAG8608830.1"/>
    <property type="molecule type" value="Genomic_DNA"/>
</dbReference>
<name>A0A9N9CM69_9GLOM</name>
<evidence type="ECO:0000313" key="3">
    <source>
        <dbReference type="Proteomes" id="UP000789759"/>
    </source>
</evidence>
<comment type="caution">
    <text evidence="2">The sequence shown here is derived from an EMBL/GenBank/DDBJ whole genome shotgun (WGS) entry which is preliminary data.</text>
</comment>
<dbReference type="Proteomes" id="UP000789759">
    <property type="component" value="Unassembled WGS sequence"/>
</dbReference>
<feature type="domain" description="Reverse transcriptase" evidence="1">
    <location>
        <begin position="268"/>
        <end position="450"/>
    </location>
</feature>
<evidence type="ECO:0000313" key="2">
    <source>
        <dbReference type="EMBL" id="CAG8608830.1"/>
    </source>
</evidence>
<dbReference type="SUPFAM" id="SSF56672">
    <property type="entry name" value="DNA/RNA polymerases"/>
    <property type="match status" value="1"/>
</dbReference>